<feature type="domain" description="Amino acid transporter transmembrane" evidence="7">
    <location>
        <begin position="120"/>
        <end position="487"/>
    </location>
</feature>
<keyword evidence="9" id="KW-1185">Reference proteome</keyword>
<evidence type="ECO:0000256" key="5">
    <source>
        <dbReference type="SAM" id="MobiDB-lite"/>
    </source>
</evidence>
<dbReference type="InParanoid" id="I7M7K2"/>
<evidence type="ECO:0000313" key="8">
    <source>
        <dbReference type="EMBL" id="EAR93888.2"/>
    </source>
</evidence>
<sequence>MRELIIPKIYKNLIKSQILQSSIYQKVHTQQFQKRQAILNLPQLEKSKMSNPQLEMQQSQPALESPNLQQQASKTQMITENGISEDKQLKDKPYPTGLAQSEAITRYASEAEIKNEEVPKGTILGATAQILKSGVGTGILFLPSTFQACGIGLSILFMVVCSIVCYYCWILITKIIRFQESTDTKDPTNRNLTLEACGGKLYGEGFKIFLQVCTYIYSYSTCFGYAIFIYQSLEPTFPNHMITMAIMLALYLPLSMYKRIDKLSFFTYIALAATVVTLFVIVGKSAYVINTTDIQYSKLTQWDFSQLPLQFGVFSFAYDVNGVYTEVHASMKNKKQFDYVLLYYLIIFTSLGILVGAIGQVAFGADTQAVIFDNIGSMKGVGTALAFLYSLAELASILLYIFCVVKFFDRIINKYVIKDATKCMSFFQEFTTRAVIFFSFTFLALYVTQINAVFNITGCVFCTVLTYGCPIFLYFKARKVQDKILNSVQNGDVEKATEQAKPNIEFLSTNIWIYIISGVCLIFGLLGGISGLVSSIIQLQQTGLS</sequence>
<feature type="transmembrane region" description="Helical" evidence="6">
    <location>
        <begin position="511"/>
        <end position="537"/>
    </location>
</feature>
<evidence type="ECO:0000256" key="2">
    <source>
        <dbReference type="ARBA" id="ARBA00022692"/>
    </source>
</evidence>
<dbReference type="PANTHER" id="PTHR22950:SF666">
    <property type="entry name" value="VACUOLAR AMINO ACID TRANSPORTER 4"/>
    <property type="match status" value="1"/>
</dbReference>
<dbReference type="Proteomes" id="UP000009168">
    <property type="component" value="Unassembled WGS sequence"/>
</dbReference>
<dbReference type="KEGG" id="tet:TTHERM_00405570"/>
<feature type="transmembrane region" description="Helical" evidence="6">
    <location>
        <begin position="151"/>
        <end position="172"/>
    </location>
</feature>
<keyword evidence="3 6" id="KW-1133">Transmembrane helix</keyword>
<feature type="transmembrane region" description="Helical" evidence="6">
    <location>
        <begin position="426"/>
        <end position="447"/>
    </location>
</feature>
<feature type="transmembrane region" description="Helical" evidence="6">
    <location>
        <begin position="339"/>
        <end position="363"/>
    </location>
</feature>
<protein>
    <submittedName>
        <fullName evidence="8">Transmembrane amino acid transporter protein</fullName>
    </submittedName>
</protein>
<dbReference type="RefSeq" id="XP_001014133.2">
    <property type="nucleotide sequence ID" value="XM_001014133.3"/>
</dbReference>
<dbReference type="eggNOG" id="KOG1304">
    <property type="taxonomic scope" value="Eukaryota"/>
</dbReference>
<keyword evidence="4 6" id="KW-0472">Membrane</keyword>
<comment type="subcellular location">
    <subcellularLocation>
        <location evidence="1">Membrane</location>
        <topology evidence="1">Multi-pass membrane protein</topology>
    </subcellularLocation>
</comment>
<accession>I7M7K2</accession>
<dbReference type="GO" id="GO:0015179">
    <property type="term" value="F:L-amino acid transmembrane transporter activity"/>
    <property type="evidence" value="ECO:0007669"/>
    <property type="project" value="TreeGrafter"/>
</dbReference>
<gene>
    <name evidence="8" type="ORF">TTHERM_00405570</name>
</gene>
<evidence type="ECO:0000256" key="6">
    <source>
        <dbReference type="SAM" id="Phobius"/>
    </source>
</evidence>
<feature type="region of interest" description="Disordered" evidence="5">
    <location>
        <begin position="51"/>
        <end position="71"/>
    </location>
</feature>
<dbReference type="OrthoDB" id="1684102at2759"/>
<dbReference type="EMBL" id="GG662719">
    <property type="protein sequence ID" value="EAR93888.2"/>
    <property type="molecule type" value="Genomic_DNA"/>
</dbReference>
<dbReference type="InterPro" id="IPR013057">
    <property type="entry name" value="AA_transpt_TM"/>
</dbReference>
<proteinExistence type="predicted"/>
<dbReference type="AlphaFoldDB" id="I7M7K2"/>
<feature type="transmembrane region" description="Helical" evidence="6">
    <location>
        <begin position="453"/>
        <end position="475"/>
    </location>
</feature>
<keyword evidence="2 6" id="KW-0812">Transmembrane</keyword>
<reference evidence="9" key="1">
    <citation type="journal article" date="2006" name="PLoS Biol.">
        <title>Macronuclear genome sequence of the ciliate Tetrahymena thermophila, a model eukaryote.</title>
        <authorList>
            <person name="Eisen J.A."/>
            <person name="Coyne R.S."/>
            <person name="Wu M."/>
            <person name="Wu D."/>
            <person name="Thiagarajan M."/>
            <person name="Wortman J.R."/>
            <person name="Badger J.H."/>
            <person name="Ren Q."/>
            <person name="Amedeo P."/>
            <person name="Jones K.M."/>
            <person name="Tallon L.J."/>
            <person name="Delcher A.L."/>
            <person name="Salzberg S.L."/>
            <person name="Silva J.C."/>
            <person name="Haas B.J."/>
            <person name="Majoros W.H."/>
            <person name="Farzad M."/>
            <person name="Carlton J.M."/>
            <person name="Smith R.K. Jr."/>
            <person name="Garg J."/>
            <person name="Pearlman R.E."/>
            <person name="Karrer K.M."/>
            <person name="Sun L."/>
            <person name="Manning G."/>
            <person name="Elde N.C."/>
            <person name="Turkewitz A.P."/>
            <person name="Asai D.J."/>
            <person name="Wilkes D.E."/>
            <person name="Wang Y."/>
            <person name="Cai H."/>
            <person name="Collins K."/>
            <person name="Stewart B.A."/>
            <person name="Lee S.R."/>
            <person name="Wilamowska K."/>
            <person name="Weinberg Z."/>
            <person name="Ruzzo W.L."/>
            <person name="Wloga D."/>
            <person name="Gaertig J."/>
            <person name="Frankel J."/>
            <person name="Tsao C.-C."/>
            <person name="Gorovsky M.A."/>
            <person name="Keeling P.J."/>
            <person name="Waller R.F."/>
            <person name="Patron N.J."/>
            <person name="Cherry J.M."/>
            <person name="Stover N.A."/>
            <person name="Krieger C.J."/>
            <person name="del Toro C."/>
            <person name="Ryder H.F."/>
            <person name="Williamson S.C."/>
            <person name="Barbeau R.A."/>
            <person name="Hamilton E.P."/>
            <person name="Orias E."/>
        </authorList>
    </citation>
    <scope>NUCLEOTIDE SEQUENCE [LARGE SCALE GENOMIC DNA]</scope>
    <source>
        <strain evidence="9">SB210</strain>
    </source>
</reference>
<dbReference type="FunCoup" id="I7M7K2">
    <property type="interactions" value="2"/>
</dbReference>
<evidence type="ECO:0000259" key="7">
    <source>
        <dbReference type="Pfam" id="PF01490"/>
    </source>
</evidence>
<feature type="transmembrane region" description="Helical" evidence="6">
    <location>
        <begin position="266"/>
        <end position="289"/>
    </location>
</feature>
<dbReference type="Pfam" id="PF01490">
    <property type="entry name" value="Aa_trans"/>
    <property type="match status" value="1"/>
</dbReference>
<organism evidence="8 9">
    <name type="scientific">Tetrahymena thermophila (strain SB210)</name>
    <dbReference type="NCBI Taxonomy" id="312017"/>
    <lineage>
        <taxon>Eukaryota</taxon>
        <taxon>Sar</taxon>
        <taxon>Alveolata</taxon>
        <taxon>Ciliophora</taxon>
        <taxon>Intramacronucleata</taxon>
        <taxon>Oligohymenophorea</taxon>
        <taxon>Hymenostomatida</taxon>
        <taxon>Tetrahymenina</taxon>
        <taxon>Tetrahymenidae</taxon>
        <taxon>Tetrahymena</taxon>
    </lineage>
</organism>
<feature type="transmembrane region" description="Helical" evidence="6">
    <location>
        <begin position="208"/>
        <end position="231"/>
    </location>
</feature>
<evidence type="ECO:0000256" key="1">
    <source>
        <dbReference type="ARBA" id="ARBA00004141"/>
    </source>
</evidence>
<dbReference type="GeneID" id="7828921"/>
<dbReference type="STRING" id="312017.I7M7K2"/>
<evidence type="ECO:0000256" key="3">
    <source>
        <dbReference type="ARBA" id="ARBA00022989"/>
    </source>
</evidence>
<evidence type="ECO:0000313" key="9">
    <source>
        <dbReference type="Proteomes" id="UP000009168"/>
    </source>
</evidence>
<dbReference type="PANTHER" id="PTHR22950">
    <property type="entry name" value="AMINO ACID TRANSPORTER"/>
    <property type="match status" value="1"/>
</dbReference>
<dbReference type="GO" id="GO:0016020">
    <property type="term" value="C:membrane"/>
    <property type="evidence" value="ECO:0007669"/>
    <property type="project" value="UniProtKB-SubCell"/>
</dbReference>
<feature type="transmembrane region" description="Helical" evidence="6">
    <location>
        <begin position="237"/>
        <end position="254"/>
    </location>
</feature>
<name>I7M7K2_TETTS</name>
<feature type="transmembrane region" description="Helical" evidence="6">
    <location>
        <begin position="383"/>
        <end position="405"/>
    </location>
</feature>
<evidence type="ECO:0000256" key="4">
    <source>
        <dbReference type="ARBA" id="ARBA00023136"/>
    </source>
</evidence>